<dbReference type="SUPFAM" id="SSF52540">
    <property type="entry name" value="P-loop containing nucleoside triphosphate hydrolases"/>
    <property type="match status" value="2"/>
</dbReference>
<evidence type="ECO:0000256" key="3">
    <source>
        <dbReference type="ARBA" id="ARBA00022741"/>
    </source>
</evidence>
<comment type="caution">
    <text evidence="14">The sequence shown here is derived from an EMBL/GenBank/DDBJ whole genome shotgun (WGS) entry which is preliminary data.</text>
</comment>
<feature type="binding site" evidence="11">
    <location>
        <begin position="39"/>
        <end position="46"/>
    </location>
    <ligand>
        <name>ATP</name>
        <dbReference type="ChEBI" id="CHEBI:30616"/>
        <label>1</label>
    </ligand>
</feature>
<dbReference type="EMBL" id="VOSK01000016">
    <property type="protein sequence ID" value="MPR25055.1"/>
    <property type="molecule type" value="Genomic_DNA"/>
</dbReference>
<evidence type="ECO:0000256" key="2">
    <source>
        <dbReference type="ARBA" id="ARBA00022737"/>
    </source>
</evidence>
<dbReference type="Gene3D" id="1.10.287.380">
    <property type="entry name" value="Valyl-tRNA synthetase, C-terminal domain"/>
    <property type="match status" value="1"/>
</dbReference>
<dbReference type="InterPro" id="IPR043686">
    <property type="entry name" value="Uup"/>
</dbReference>
<evidence type="ECO:0000256" key="9">
    <source>
        <dbReference type="ARBA" id="ARBA00049360"/>
    </source>
</evidence>
<keyword evidence="4 11" id="KW-0227">DNA damage</keyword>
<proteinExistence type="inferred from homology"/>
<dbReference type="PANTHER" id="PTHR42855:SF1">
    <property type="entry name" value="ABC TRANSPORTER DOMAIN-CONTAINING PROTEIN"/>
    <property type="match status" value="1"/>
</dbReference>
<dbReference type="PROSITE" id="PS50893">
    <property type="entry name" value="ABC_TRANSPORTER_2"/>
    <property type="match status" value="2"/>
</dbReference>
<evidence type="ECO:0000256" key="5">
    <source>
        <dbReference type="ARBA" id="ARBA00022801"/>
    </source>
</evidence>
<evidence type="ECO:0000259" key="13">
    <source>
        <dbReference type="PROSITE" id="PS50893"/>
    </source>
</evidence>
<dbReference type="PANTHER" id="PTHR42855">
    <property type="entry name" value="ABC TRANSPORTER ATP-BINDING SUBUNIT"/>
    <property type="match status" value="1"/>
</dbReference>
<gene>
    <name evidence="11" type="primary">uup</name>
    <name evidence="14" type="ORF">FS320_07355</name>
</gene>
<dbReference type="GO" id="GO:0006281">
    <property type="term" value="P:DNA repair"/>
    <property type="evidence" value="ECO:0007669"/>
    <property type="project" value="UniProtKB-KW"/>
</dbReference>
<dbReference type="InterPro" id="IPR027417">
    <property type="entry name" value="P-loop_NTPase"/>
</dbReference>
<comment type="subcellular location">
    <subcellularLocation>
        <location evidence="11">Cytoplasm</location>
    </subcellularLocation>
    <text evidence="11">Associates with ribosomes.</text>
</comment>
<dbReference type="GO" id="GO:0016887">
    <property type="term" value="F:ATP hydrolysis activity"/>
    <property type="evidence" value="ECO:0007669"/>
    <property type="project" value="UniProtKB-UniRule"/>
</dbReference>
<evidence type="ECO:0000256" key="7">
    <source>
        <dbReference type="ARBA" id="ARBA00023125"/>
    </source>
</evidence>
<comment type="similarity">
    <text evidence="10 11">Belongs to the ABC transporter superfamily. ABCF family. Uup subfamily.</text>
</comment>
<organism evidence="14 15">
    <name type="scientific">Microvirga tunisiensis</name>
    <dbReference type="NCBI Taxonomy" id="2108360"/>
    <lineage>
        <taxon>Bacteria</taxon>
        <taxon>Pseudomonadati</taxon>
        <taxon>Pseudomonadota</taxon>
        <taxon>Alphaproteobacteria</taxon>
        <taxon>Hyphomicrobiales</taxon>
        <taxon>Methylobacteriaceae</taxon>
        <taxon>Microvirga</taxon>
    </lineage>
</organism>
<evidence type="ECO:0000256" key="6">
    <source>
        <dbReference type="ARBA" id="ARBA00022840"/>
    </source>
</evidence>
<dbReference type="GO" id="GO:0043022">
    <property type="term" value="F:ribosome binding"/>
    <property type="evidence" value="ECO:0007669"/>
    <property type="project" value="UniProtKB-UniRule"/>
</dbReference>
<dbReference type="InterPro" id="IPR003593">
    <property type="entry name" value="AAA+_ATPase"/>
</dbReference>
<dbReference type="Gene3D" id="3.40.50.300">
    <property type="entry name" value="P-loop containing nucleotide triphosphate hydrolases"/>
    <property type="match status" value="2"/>
</dbReference>
<keyword evidence="8 11" id="KW-0234">DNA repair</keyword>
<keyword evidence="1 11" id="KW-0963">Cytoplasm</keyword>
<dbReference type="HAMAP" id="MF_00848">
    <property type="entry name" value="Uup"/>
    <property type="match status" value="1"/>
</dbReference>
<keyword evidence="5 11" id="KW-0378">Hydrolase</keyword>
<feature type="binding site" evidence="11">
    <location>
        <begin position="316"/>
        <end position="323"/>
    </location>
    <ligand>
        <name>ATP</name>
        <dbReference type="ChEBI" id="CHEBI:30616"/>
        <label>2</label>
    </ligand>
</feature>
<evidence type="ECO:0000256" key="11">
    <source>
        <dbReference type="HAMAP-Rule" id="MF_00848"/>
    </source>
</evidence>
<dbReference type="PROSITE" id="PS00211">
    <property type="entry name" value="ABC_TRANSPORTER_1"/>
    <property type="match status" value="1"/>
</dbReference>
<keyword evidence="2 11" id="KW-0677">Repeat</keyword>
<comment type="catalytic activity">
    <reaction evidence="9 11">
        <text>ATP + H2O = ADP + phosphate + H(+)</text>
        <dbReference type="Rhea" id="RHEA:13065"/>
        <dbReference type="ChEBI" id="CHEBI:15377"/>
        <dbReference type="ChEBI" id="CHEBI:15378"/>
        <dbReference type="ChEBI" id="CHEBI:30616"/>
        <dbReference type="ChEBI" id="CHEBI:43474"/>
        <dbReference type="ChEBI" id="CHEBI:456216"/>
    </reaction>
</comment>
<dbReference type="EC" id="3.6.1.-" evidence="11"/>
<name>A0A5N7MDW8_9HYPH</name>
<dbReference type="SMART" id="SM00382">
    <property type="entry name" value="AAA"/>
    <property type="match status" value="2"/>
</dbReference>
<dbReference type="AlphaFoldDB" id="A0A5N7MDW8"/>
<dbReference type="Proteomes" id="UP000403266">
    <property type="component" value="Unassembled WGS sequence"/>
</dbReference>
<dbReference type="InterPro" id="IPR017871">
    <property type="entry name" value="ABC_transporter-like_CS"/>
</dbReference>
<reference evidence="14 15" key="1">
    <citation type="journal article" date="2019" name="Syst. Appl. Microbiol.">
        <title>Microvirga tunisiensis sp. nov., a root nodule symbiotic bacterium isolated from Lupinus micranthus and L. luteus grown in Northern Tunisia.</title>
        <authorList>
            <person name="Msaddak A."/>
            <person name="Rejili M."/>
            <person name="Duran D."/>
            <person name="Mars M."/>
            <person name="Palacios J.M."/>
            <person name="Ruiz-Argueso T."/>
            <person name="Rey L."/>
            <person name="Imperial J."/>
        </authorList>
    </citation>
    <scope>NUCLEOTIDE SEQUENCE [LARGE SCALE GENOMIC DNA]</scope>
    <source>
        <strain evidence="14 15">Lmie10</strain>
    </source>
</reference>
<dbReference type="FunFam" id="3.40.50.300:FF:000309">
    <property type="entry name" value="ABC transporter ATP-binding protein"/>
    <property type="match status" value="1"/>
</dbReference>
<dbReference type="Pfam" id="PF00005">
    <property type="entry name" value="ABC_tran"/>
    <property type="match status" value="2"/>
</dbReference>
<dbReference type="GO" id="GO:0005737">
    <property type="term" value="C:cytoplasm"/>
    <property type="evidence" value="ECO:0007669"/>
    <property type="project" value="UniProtKB-SubCell"/>
</dbReference>
<feature type="compositionally biased region" description="Basic and acidic residues" evidence="12">
    <location>
        <begin position="505"/>
        <end position="514"/>
    </location>
</feature>
<dbReference type="InterPro" id="IPR051309">
    <property type="entry name" value="ABCF_ATPase"/>
</dbReference>
<comment type="function">
    <text evidence="11">Probably plays a role in ribosome assembly or function. May be involved in resolution of branched DNA intermediates that result from template switching in postreplication gaps. Binds DNA and has ATPase activity.</text>
</comment>
<dbReference type="OrthoDB" id="9762369at2"/>
<evidence type="ECO:0000256" key="8">
    <source>
        <dbReference type="ARBA" id="ARBA00023204"/>
    </source>
</evidence>
<keyword evidence="7 11" id="KW-0238">DNA-binding</keyword>
<evidence type="ECO:0000256" key="10">
    <source>
        <dbReference type="ARBA" id="ARBA00061478"/>
    </source>
</evidence>
<dbReference type="InterPro" id="IPR003439">
    <property type="entry name" value="ABC_transporter-like_ATP-bd"/>
</dbReference>
<evidence type="ECO:0000313" key="14">
    <source>
        <dbReference type="EMBL" id="MPR25055.1"/>
    </source>
</evidence>
<evidence type="ECO:0000313" key="15">
    <source>
        <dbReference type="Proteomes" id="UP000403266"/>
    </source>
</evidence>
<dbReference type="CDD" id="cd03221">
    <property type="entry name" value="ABCF_EF-3"/>
    <property type="match status" value="2"/>
</dbReference>
<sequence>MALPPLLLLQDIALTFGGTPLVESAELSVSPGERACLVGRNGSGKSTLLKIAAGLIEADRGKRFVQPGATVRYLAQEPDLSAYPTTLAYVEAGLGPGDDHYRARYLLEQLGLTGDEKSADLSGGEARRAALAHVLAPQPDILLLDEPTNHLDLPVIEWLEGELKSLRSAMVLISHDRRFLESLSQATIWLDRGRTRRMDRGFAHFEEWRDQVLEQEEAEHHKLGRKLVAEADWLRYGVTARRKRNVRRLGNLHAMRQQYRERTRAVGTVNVSLAEAEQSGTLVVEAEGISKTYGDRAIVSNLSLRVLRGDRLGIIGPNGAGKTTLINMLTGVLDPDGGRVRLGSNLQMVTLDQRRASLDPDATVVETLTGGRGDTVTIGGQTKHVIGYMKDFLFSPEQARTPVGVLSGGERNRLMLARALAQPSNLLVLDEPTNDLDLETLDLLEEMIQDYSGTVILVSHDRDFLDRTVSSVLVSEGEGRWLEYAGGYTDMVAQRGRGVQARVVEKESKPKSADRPAASAPAQGKRKLSFNEQHDLKTLPKRMGEMEARIAKVQEILADPELYSRDPARFQKAMDALTQLQTELHAAEERWLELEMLREELEG</sequence>
<evidence type="ECO:0000256" key="4">
    <source>
        <dbReference type="ARBA" id="ARBA00022763"/>
    </source>
</evidence>
<evidence type="ECO:0000256" key="12">
    <source>
        <dbReference type="SAM" id="MobiDB-lite"/>
    </source>
</evidence>
<keyword evidence="15" id="KW-1185">Reference proteome</keyword>
<dbReference type="GO" id="GO:0005524">
    <property type="term" value="F:ATP binding"/>
    <property type="evidence" value="ECO:0007669"/>
    <property type="project" value="UniProtKB-UniRule"/>
</dbReference>
<dbReference type="InterPro" id="IPR032524">
    <property type="entry name" value="ABC_tran_C"/>
</dbReference>
<keyword evidence="6 11" id="KW-0067">ATP-binding</keyword>
<dbReference type="InterPro" id="IPR037118">
    <property type="entry name" value="Val-tRNA_synth_C_sf"/>
</dbReference>
<dbReference type="Pfam" id="PF16326">
    <property type="entry name" value="ABC_tran_CTD"/>
    <property type="match status" value="1"/>
</dbReference>
<feature type="domain" description="ABC transporter" evidence="13">
    <location>
        <begin position="7"/>
        <end position="217"/>
    </location>
</feature>
<dbReference type="RefSeq" id="WP_152710439.1">
    <property type="nucleotide sequence ID" value="NZ_VOSJ01000016.1"/>
</dbReference>
<protein>
    <recommendedName>
        <fullName evidence="11">ATP-binding protein Uup</fullName>
        <ecNumber evidence="11">3.6.1.-</ecNumber>
    </recommendedName>
</protein>
<dbReference type="GO" id="GO:0003677">
    <property type="term" value="F:DNA binding"/>
    <property type="evidence" value="ECO:0007669"/>
    <property type="project" value="UniProtKB-UniRule"/>
</dbReference>
<feature type="region of interest" description="Disordered" evidence="12">
    <location>
        <begin position="505"/>
        <end position="528"/>
    </location>
</feature>
<evidence type="ECO:0000256" key="1">
    <source>
        <dbReference type="ARBA" id="ARBA00022490"/>
    </source>
</evidence>
<keyword evidence="3 11" id="KW-0547">Nucleotide-binding</keyword>
<accession>A0A5N7MDW8</accession>
<feature type="domain" description="ABC transporter" evidence="13">
    <location>
        <begin position="284"/>
        <end position="501"/>
    </location>
</feature>